<reference evidence="8" key="1">
    <citation type="submission" date="2016-03" db="EMBL/GenBank/DDBJ databases">
        <title>Updated assembly of Pseudogymnoascus destructans, the fungus causing white-nose syndrome of bats.</title>
        <authorList>
            <person name="Palmer J.M."/>
            <person name="Drees K.P."/>
            <person name="Foster J.T."/>
            <person name="Lindner D.L."/>
        </authorList>
    </citation>
    <scope>NUCLEOTIDE SEQUENCE [LARGE SCALE GENOMIC DNA]</scope>
    <source>
        <strain evidence="8">20631-21</strain>
    </source>
</reference>
<keyword evidence="4 6" id="KW-0472">Membrane</keyword>
<keyword evidence="2 6" id="KW-0812">Transmembrane</keyword>
<evidence type="ECO:0000313" key="8">
    <source>
        <dbReference type="EMBL" id="OAF56637.1"/>
    </source>
</evidence>
<feature type="compositionally biased region" description="Low complexity" evidence="5">
    <location>
        <begin position="236"/>
        <end position="245"/>
    </location>
</feature>
<feature type="region of interest" description="Disordered" evidence="5">
    <location>
        <begin position="221"/>
        <end position="245"/>
    </location>
</feature>
<feature type="transmembrane region" description="Helical" evidence="6">
    <location>
        <begin position="26"/>
        <end position="48"/>
    </location>
</feature>
<name>A0A177A3F4_9PEZI</name>
<organism evidence="8">
    <name type="scientific">Pseudogymnoascus destructans</name>
    <dbReference type="NCBI Taxonomy" id="655981"/>
    <lineage>
        <taxon>Eukaryota</taxon>
        <taxon>Fungi</taxon>
        <taxon>Dikarya</taxon>
        <taxon>Ascomycota</taxon>
        <taxon>Pezizomycotina</taxon>
        <taxon>Leotiomycetes</taxon>
        <taxon>Thelebolales</taxon>
        <taxon>Thelebolaceae</taxon>
        <taxon>Pseudogymnoascus</taxon>
    </lineage>
</organism>
<dbReference type="OrthoDB" id="4074965at2759"/>
<dbReference type="PANTHER" id="PTHR39608:SF1">
    <property type="entry name" value="INTEGRAL MEMBRANE PROTEIN (AFU_ORTHOLOGUE AFUA_5G08640)"/>
    <property type="match status" value="1"/>
</dbReference>
<feature type="transmembrane region" description="Helical" evidence="6">
    <location>
        <begin position="153"/>
        <end position="174"/>
    </location>
</feature>
<dbReference type="VEuPathDB" id="FungiDB:GMDG_06167"/>
<sequence length="287" mass="32424">MGFFPSGGNRSRSSDGGSTGSRAASVVFRLMQLISAAIVAGLLGRYLHNVHEGGGFNNRRIIYAISIAGIAIFFSLLFMLPLKYQFYAFPFDFIMFILWMVAFGLLVNLGSSGCNSSWYRTSWSWAWGRWYRQTAGTFNRFTGAGCSSWRATLAFSFIGGIFWLLSFLLGLYFLTKHRSRREVHEEAPRIRRQEDTHVNSGIAPVYHENRNQTREYRTTPAETIQSRTEPAATYVQPPQTQGTAATTYSQPQYTTTQEYATHQYPTQQYESTPETIVGQTAQDVLSN</sequence>
<keyword evidence="3 6" id="KW-1133">Transmembrane helix</keyword>
<dbReference type="RefSeq" id="XP_024321931.1">
    <property type="nucleotide sequence ID" value="XM_024470782.1"/>
</dbReference>
<gene>
    <name evidence="8" type="ORF">VC83_07205</name>
</gene>
<accession>A0A177A3F4</accession>
<evidence type="ECO:0000256" key="4">
    <source>
        <dbReference type="ARBA" id="ARBA00023136"/>
    </source>
</evidence>
<protein>
    <recommendedName>
        <fullName evidence="7">MARVEL domain-containing protein</fullName>
    </recommendedName>
</protein>
<comment type="subcellular location">
    <subcellularLocation>
        <location evidence="1">Membrane</location>
        <topology evidence="1">Multi-pass membrane protein</topology>
    </subcellularLocation>
</comment>
<dbReference type="AlphaFoldDB" id="A0A177A3F4"/>
<feature type="domain" description="MARVEL" evidence="7">
    <location>
        <begin position="25"/>
        <end position="169"/>
    </location>
</feature>
<evidence type="ECO:0000256" key="1">
    <source>
        <dbReference type="ARBA" id="ARBA00004141"/>
    </source>
</evidence>
<evidence type="ECO:0000256" key="3">
    <source>
        <dbReference type="ARBA" id="ARBA00022989"/>
    </source>
</evidence>
<dbReference type="PANTHER" id="PTHR39608">
    <property type="entry name" value="INTEGRAL MEMBRANE PROTEIN (AFU_ORTHOLOGUE AFUA_5G08640)"/>
    <property type="match status" value="1"/>
</dbReference>
<evidence type="ECO:0000256" key="6">
    <source>
        <dbReference type="SAM" id="Phobius"/>
    </source>
</evidence>
<dbReference type="GeneID" id="36290254"/>
<evidence type="ECO:0000256" key="5">
    <source>
        <dbReference type="SAM" id="MobiDB-lite"/>
    </source>
</evidence>
<evidence type="ECO:0000259" key="7">
    <source>
        <dbReference type="Pfam" id="PF01284"/>
    </source>
</evidence>
<dbReference type="EMBL" id="KV441403">
    <property type="protein sequence ID" value="OAF56637.1"/>
    <property type="molecule type" value="Genomic_DNA"/>
</dbReference>
<dbReference type="GO" id="GO:0016020">
    <property type="term" value="C:membrane"/>
    <property type="evidence" value="ECO:0007669"/>
    <property type="project" value="UniProtKB-SubCell"/>
</dbReference>
<dbReference type="InterPro" id="IPR008253">
    <property type="entry name" value="Marvel"/>
</dbReference>
<dbReference type="Pfam" id="PF01284">
    <property type="entry name" value="MARVEL"/>
    <property type="match status" value="1"/>
</dbReference>
<evidence type="ECO:0000256" key="2">
    <source>
        <dbReference type="ARBA" id="ARBA00022692"/>
    </source>
</evidence>
<feature type="transmembrane region" description="Helical" evidence="6">
    <location>
        <begin position="87"/>
        <end position="109"/>
    </location>
</feature>
<dbReference type="eggNOG" id="ENOG502SWK2">
    <property type="taxonomic scope" value="Eukaryota"/>
</dbReference>
<dbReference type="Proteomes" id="UP000077154">
    <property type="component" value="Unassembled WGS sequence"/>
</dbReference>
<proteinExistence type="predicted"/>
<feature type="transmembrane region" description="Helical" evidence="6">
    <location>
        <begin position="60"/>
        <end position="80"/>
    </location>
</feature>